<keyword evidence="2" id="KW-0863">Zinc-finger</keyword>
<dbReference type="Gene3D" id="1.20.120.910">
    <property type="entry name" value="DksA, coiled-coil domain"/>
    <property type="match status" value="1"/>
</dbReference>
<dbReference type="PANTHER" id="PTHR38777:SF1">
    <property type="entry name" value="DNAK SUPPRESSOR PROTEIN"/>
    <property type="match status" value="1"/>
</dbReference>
<comment type="caution">
    <text evidence="6">The sequence shown here is derived from an EMBL/GenBank/DDBJ whole genome shotgun (WGS) entry which is preliminary data.</text>
</comment>
<evidence type="ECO:0000313" key="7">
    <source>
        <dbReference type="Proteomes" id="UP000192573"/>
    </source>
</evidence>
<protein>
    <submittedName>
        <fullName evidence="6">Conjugal transfer protein TraR</fullName>
    </submittedName>
</protein>
<dbReference type="SUPFAM" id="SSF57716">
    <property type="entry name" value="Glucocorticoid receptor-like (DNA-binding domain)"/>
    <property type="match status" value="1"/>
</dbReference>
<evidence type="ECO:0000256" key="2">
    <source>
        <dbReference type="ARBA" id="ARBA00022771"/>
    </source>
</evidence>
<evidence type="ECO:0000256" key="4">
    <source>
        <dbReference type="PROSITE-ProRule" id="PRU00510"/>
    </source>
</evidence>
<name>A0A1V8P2X2_CITBR</name>
<gene>
    <name evidence="6" type="ORF">BZK42_05250</name>
</gene>
<evidence type="ECO:0000313" key="6">
    <source>
        <dbReference type="EMBL" id="OQM42947.1"/>
    </source>
</evidence>
<feature type="domain" description="Zinc finger DksA/TraR C4-type" evidence="5">
    <location>
        <begin position="35"/>
        <end position="66"/>
    </location>
</feature>
<dbReference type="Pfam" id="PF01258">
    <property type="entry name" value="zf-dskA_traR"/>
    <property type="match status" value="1"/>
</dbReference>
<dbReference type="GO" id="GO:1900378">
    <property type="term" value="P:positive regulation of secondary metabolite biosynthetic process"/>
    <property type="evidence" value="ECO:0007669"/>
    <property type="project" value="TreeGrafter"/>
</dbReference>
<dbReference type="AlphaFoldDB" id="A0A1V8P2X2"/>
<dbReference type="Proteomes" id="UP000192573">
    <property type="component" value="Unassembled WGS sequence"/>
</dbReference>
<evidence type="ECO:0000256" key="3">
    <source>
        <dbReference type="ARBA" id="ARBA00022833"/>
    </source>
</evidence>
<keyword evidence="3" id="KW-0862">Zinc</keyword>
<sequence length="69" mass="8292">MADEIDRDQAHYDSYLESLIEKKRFRPASSESLYYCRFCGEPIPEERRKILPGVETCFDCQSENERRQR</sequence>
<evidence type="ECO:0000259" key="5">
    <source>
        <dbReference type="Pfam" id="PF01258"/>
    </source>
</evidence>
<dbReference type="InterPro" id="IPR000962">
    <property type="entry name" value="Znf_DskA_TraR"/>
</dbReference>
<dbReference type="GO" id="GO:0008270">
    <property type="term" value="F:zinc ion binding"/>
    <property type="evidence" value="ECO:0007669"/>
    <property type="project" value="UniProtKB-KW"/>
</dbReference>
<dbReference type="InterPro" id="IPR012783">
    <property type="entry name" value="Znf_C4_TraR"/>
</dbReference>
<organism evidence="6 7">
    <name type="scientific">Citrobacter braakii</name>
    <dbReference type="NCBI Taxonomy" id="57706"/>
    <lineage>
        <taxon>Bacteria</taxon>
        <taxon>Pseudomonadati</taxon>
        <taxon>Pseudomonadota</taxon>
        <taxon>Gammaproteobacteria</taxon>
        <taxon>Enterobacterales</taxon>
        <taxon>Enterobacteriaceae</taxon>
        <taxon>Citrobacter</taxon>
        <taxon>Citrobacter freundii complex</taxon>
    </lineage>
</organism>
<dbReference type="NCBIfam" id="TIGR02419">
    <property type="entry name" value="C4_traR_proteo"/>
    <property type="match status" value="1"/>
</dbReference>
<accession>A0A1V8P2X2</accession>
<dbReference type="EMBL" id="NAEW01000002">
    <property type="protein sequence ID" value="OQM42947.1"/>
    <property type="molecule type" value="Genomic_DNA"/>
</dbReference>
<proteinExistence type="predicted"/>
<evidence type="ECO:0000256" key="1">
    <source>
        <dbReference type="ARBA" id="ARBA00022723"/>
    </source>
</evidence>
<dbReference type="RefSeq" id="WP_080858860.1">
    <property type="nucleotide sequence ID" value="NZ_CP077405.1"/>
</dbReference>
<dbReference type="PROSITE" id="PS51128">
    <property type="entry name" value="ZF_DKSA_2"/>
    <property type="match status" value="1"/>
</dbReference>
<keyword evidence="1" id="KW-0479">Metal-binding</keyword>
<feature type="zinc finger region" description="dksA C4-type" evidence="4">
    <location>
        <begin position="36"/>
        <end position="60"/>
    </location>
</feature>
<dbReference type="PANTHER" id="PTHR38777">
    <property type="entry name" value="FELS-2 PROPHAGE PROTEIN"/>
    <property type="match status" value="1"/>
</dbReference>
<reference evidence="6 7" key="1">
    <citation type="submission" date="2017-03" db="EMBL/GenBank/DDBJ databases">
        <authorList>
            <person name="Afonso C.L."/>
            <person name="Miller P.J."/>
            <person name="Scott M.A."/>
            <person name="Spackman E."/>
            <person name="Goraichik I."/>
            <person name="Dimitrov K.M."/>
            <person name="Suarez D.L."/>
            <person name="Swayne D.E."/>
        </authorList>
    </citation>
    <scope>NUCLEOTIDE SEQUENCE [LARGE SCALE GENOMIC DNA]</scope>
    <source>
        <strain evidence="6 7">ATCC 51113</strain>
    </source>
</reference>